<dbReference type="GO" id="GO:0004888">
    <property type="term" value="F:transmembrane signaling receptor activity"/>
    <property type="evidence" value="ECO:0007669"/>
    <property type="project" value="InterPro"/>
</dbReference>
<dbReference type="GO" id="GO:0019825">
    <property type="term" value="F:oxygen binding"/>
    <property type="evidence" value="ECO:0007669"/>
    <property type="project" value="InterPro"/>
</dbReference>
<dbReference type="InterPro" id="IPR039379">
    <property type="entry name" value="Protoglobin_sensor_dom"/>
</dbReference>
<dbReference type="PANTHER" id="PTHR43531">
    <property type="entry name" value="PROTEIN ICFG"/>
    <property type="match status" value="1"/>
</dbReference>
<dbReference type="GO" id="GO:0020037">
    <property type="term" value="F:heme binding"/>
    <property type="evidence" value="ECO:0007669"/>
    <property type="project" value="InterPro"/>
</dbReference>
<feature type="domain" description="HAMP" evidence="6">
    <location>
        <begin position="199"/>
        <end position="244"/>
    </location>
</feature>
<evidence type="ECO:0000313" key="8">
    <source>
        <dbReference type="Proteomes" id="UP000661006"/>
    </source>
</evidence>
<proteinExistence type="inferred from homology"/>
<dbReference type="InterPro" id="IPR004089">
    <property type="entry name" value="MCPsignal_dom"/>
</dbReference>
<dbReference type="InterPro" id="IPR044398">
    <property type="entry name" value="Globin-sensor_dom"/>
</dbReference>
<evidence type="ECO:0000256" key="2">
    <source>
        <dbReference type="ARBA" id="ARBA00022500"/>
    </source>
</evidence>
<dbReference type="CDD" id="cd01068">
    <property type="entry name" value="globin_sensor"/>
    <property type="match status" value="1"/>
</dbReference>
<dbReference type="Proteomes" id="UP000661006">
    <property type="component" value="Unassembled WGS sequence"/>
</dbReference>
<comment type="subcellular location">
    <subcellularLocation>
        <location evidence="1">Membrane</location>
    </subcellularLocation>
</comment>
<dbReference type="Pfam" id="PF11563">
    <property type="entry name" value="Protoglobin"/>
    <property type="match status" value="1"/>
</dbReference>
<dbReference type="InterPro" id="IPR004090">
    <property type="entry name" value="Chemotax_Me-accpt_rcpt"/>
</dbReference>
<name>A0A9Q2FKV5_GLUJA</name>
<dbReference type="InterPro" id="IPR012292">
    <property type="entry name" value="Globin/Proto"/>
</dbReference>
<reference evidence="7" key="1">
    <citation type="submission" date="2020-04" db="EMBL/GenBank/DDBJ databases">
        <authorList>
            <person name="Sombolestani A."/>
        </authorList>
    </citation>
    <scope>NUCLEOTIDE SEQUENCE</scope>
    <source>
        <strain evidence="7">R71697</strain>
    </source>
</reference>
<dbReference type="CDD" id="cd11386">
    <property type="entry name" value="MCP_signal"/>
    <property type="match status" value="1"/>
</dbReference>
<protein>
    <submittedName>
        <fullName evidence="7">Globin-coupled sensor protein</fullName>
    </submittedName>
</protein>
<dbReference type="PROSITE" id="PS50885">
    <property type="entry name" value="HAMP"/>
    <property type="match status" value="1"/>
</dbReference>
<keyword evidence="2" id="KW-0145">Chemotaxis</keyword>
<accession>A0A9Q2FKV5</accession>
<dbReference type="InterPro" id="IPR051310">
    <property type="entry name" value="MCP_chemotaxis"/>
</dbReference>
<dbReference type="SUPFAM" id="SSF58104">
    <property type="entry name" value="Methyl-accepting chemotaxis protein (MCP) signaling domain"/>
    <property type="match status" value="1"/>
</dbReference>
<dbReference type="PROSITE" id="PS50111">
    <property type="entry name" value="CHEMOTAXIS_TRANSDUC_2"/>
    <property type="match status" value="1"/>
</dbReference>
<dbReference type="AlphaFoldDB" id="A0A9Q2FKV5"/>
<evidence type="ECO:0000313" key="7">
    <source>
        <dbReference type="EMBL" id="MBF0870295.1"/>
    </source>
</evidence>
<dbReference type="PANTHER" id="PTHR43531:SF11">
    <property type="entry name" value="METHYL-ACCEPTING CHEMOTAXIS PROTEIN 3"/>
    <property type="match status" value="1"/>
</dbReference>
<dbReference type="GO" id="GO:0007165">
    <property type="term" value="P:signal transduction"/>
    <property type="evidence" value="ECO:0007669"/>
    <property type="project" value="UniProtKB-KW"/>
</dbReference>
<dbReference type="GO" id="GO:0006935">
    <property type="term" value="P:chemotaxis"/>
    <property type="evidence" value="ECO:0007669"/>
    <property type="project" value="UniProtKB-KW"/>
</dbReference>
<dbReference type="SUPFAM" id="SSF46458">
    <property type="entry name" value="Globin-like"/>
    <property type="match status" value="1"/>
</dbReference>
<dbReference type="Gene3D" id="1.10.490.10">
    <property type="entry name" value="Globins"/>
    <property type="match status" value="1"/>
</dbReference>
<dbReference type="GO" id="GO:0016020">
    <property type="term" value="C:membrane"/>
    <property type="evidence" value="ECO:0007669"/>
    <property type="project" value="UniProtKB-SubCell"/>
</dbReference>
<dbReference type="Gene3D" id="1.10.287.950">
    <property type="entry name" value="Methyl-accepting chemotaxis protein"/>
    <property type="match status" value="1"/>
</dbReference>
<dbReference type="EMBL" id="JABCQN010000002">
    <property type="protein sequence ID" value="MBF0870295.1"/>
    <property type="molecule type" value="Genomic_DNA"/>
</dbReference>
<dbReference type="InterPro" id="IPR009050">
    <property type="entry name" value="Globin-like_sf"/>
</dbReference>
<gene>
    <name evidence="7" type="ORF">HKD32_05395</name>
</gene>
<evidence type="ECO:0000256" key="4">
    <source>
        <dbReference type="PROSITE-ProRule" id="PRU00284"/>
    </source>
</evidence>
<evidence type="ECO:0000256" key="1">
    <source>
        <dbReference type="ARBA" id="ARBA00004370"/>
    </source>
</evidence>
<comment type="similarity">
    <text evidence="3">Belongs to the methyl-accepting chemotaxis (MCP) protein family.</text>
</comment>
<evidence type="ECO:0000259" key="6">
    <source>
        <dbReference type="PROSITE" id="PS50885"/>
    </source>
</evidence>
<comment type="caution">
    <text evidence="7">The sequence shown here is derived from an EMBL/GenBank/DDBJ whole genome shotgun (WGS) entry which is preliminary data.</text>
</comment>
<feature type="domain" description="Methyl-accepting transducer" evidence="5">
    <location>
        <begin position="249"/>
        <end position="478"/>
    </location>
</feature>
<dbReference type="InterPro" id="IPR003660">
    <property type="entry name" value="HAMP_dom"/>
</dbReference>
<reference evidence="7" key="2">
    <citation type="submission" date="2020-11" db="EMBL/GenBank/DDBJ databases">
        <title>Description of novel Gluconobacter species.</title>
        <authorList>
            <person name="Cleenwerck I."/>
            <person name="Cnockaert M."/>
            <person name="Borremans W."/>
            <person name="Wieme A.D."/>
            <person name="De Vuyst L."/>
            <person name="Vandamme P."/>
        </authorList>
    </citation>
    <scope>NUCLEOTIDE SEQUENCE</scope>
    <source>
        <strain evidence="7">R71697</strain>
    </source>
</reference>
<dbReference type="RefSeq" id="WP_194257646.1">
    <property type="nucleotide sequence ID" value="NZ_JABCQN010000002.1"/>
</dbReference>
<organism evidence="7 8">
    <name type="scientific">Gluconobacter japonicus</name>
    <dbReference type="NCBI Taxonomy" id="376620"/>
    <lineage>
        <taxon>Bacteria</taxon>
        <taxon>Pseudomonadati</taxon>
        <taxon>Pseudomonadota</taxon>
        <taxon>Alphaproteobacteria</taxon>
        <taxon>Acetobacterales</taxon>
        <taxon>Acetobacteraceae</taxon>
        <taxon>Gluconobacter</taxon>
    </lineage>
</organism>
<dbReference type="PRINTS" id="PR00260">
    <property type="entry name" value="CHEMTRNSDUCR"/>
</dbReference>
<evidence type="ECO:0000259" key="5">
    <source>
        <dbReference type="PROSITE" id="PS50111"/>
    </source>
</evidence>
<evidence type="ECO:0000256" key="3">
    <source>
        <dbReference type="ARBA" id="ARBA00029447"/>
    </source>
</evidence>
<dbReference type="FunFam" id="1.10.287.950:FF:000001">
    <property type="entry name" value="Methyl-accepting chemotaxis sensory transducer"/>
    <property type="match status" value="1"/>
</dbReference>
<dbReference type="Pfam" id="PF00015">
    <property type="entry name" value="MCPsignal"/>
    <property type="match status" value="1"/>
</dbReference>
<dbReference type="SMART" id="SM00283">
    <property type="entry name" value="MA"/>
    <property type="match status" value="1"/>
</dbReference>
<keyword evidence="4" id="KW-0807">Transducer</keyword>
<dbReference type="GeneID" id="81474123"/>
<sequence>MPDQVETDIRERLAFLGIGAAEKALINRIGQQVRQTLGPALDRFYRRVDETPALSRFFSNPLHQKSARTQQEKHWSRILDGDFGADYVQSTKAIGNTHARIGLEPQWYIGSYGLLLEGIVSGFLREAWPQPPQGFFDRLFRKAKPVLPVEEATRRVGLLIKAALLDMELGLQTYTLNMDDQERSRAEKERTESLTALSEALADALERMAKGDLVQEIDPDLETETTRMSGAFQNACAGLSHIVHAVRSTSGVVEHRARTLSSSSEDVACRIAEQVQALGTVSRNITELTASVKEVAEEARQADETVEACCNETGQGAEIVNRTVEAMAKISESSTQIVQIISVIDEIAFQTNLLALNAGVEAARAGDAGRGFAVVAQEIRALAQRSTTAAREIKELISSSMEDVERGVKMVDETGAALGNITTSVSRLGEAVGEIASGAEEQALRIMEINASTTQLEAVTKTNAAIVQEMSGSSQELVGDAAELMKIVMNFKVRDDQSALSQSRTGLTF</sequence>